<reference evidence="5 6" key="1">
    <citation type="submission" date="2020-07" db="EMBL/GenBank/DDBJ databases">
        <authorList>
            <person name="Feng X."/>
        </authorList>
    </citation>
    <scope>NUCLEOTIDE SEQUENCE [LARGE SCALE GENOMIC DNA]</scope>
    <source>
        <strain evidence="5 6">JCM14086</strain>
    </source>
</reference>
<dbReference type="PRINTS" id="PR00032">
    <property type="entry name" value="HTHARAC"/>
</dbReference>
<dbReference type="EMBL" id="JACHVA010000118">
    <property type="protein sequence ID" value="MBC2603138.1"/>
    <property type="molecule type" value="Genomic_DNA"/>
</dbReference>
<dbReference type="Gene3D" id="1.10.10.60">
    <property type="entry name" value="Homeodomain-like"/>
    <property type="match status" value="2"/>
</dbReference>
<dbReference type="GO" id="GO:0003700">
    <property type="term" value="F:DNA-binding transcription factor activity"/>
    <property type="evidence" value="ECO:0007669"/>
    <property type="project" value="InterPro"/>
</dbReference>
<dbReference type="SMART" id="SM00342">
    <property type="entry name" value="HTH_ARAC"/>
    <property type="match status" value="1"/>
</dbReference>
<organism evidence="5 6">
    <name type="scientific">Puniceicoccus vermicola</name>
    <dbReference type="NCBI Taxonomy" id="388746"/>
    <lineage>
        <taxon>Bacteria</taxon>
        <taxon>Pseudomonadati</taxon>
        <taxon>Verrucomicrobiota</taxon>
        <taxon>Opitutia</taxon>
        <taxon>Puniceicoccales</taxon>
        <taxon>Puniceicoccaceae</taxon>
        <taxon>Puniceicoccus</taxon>
    </lineage>
</organism>
<sequence>MASEVVKICIIRPTVILFEAAMQGSERIWTMLNCRFYVNEEDWNWNSGSRPHFNFWVATQGGGAVRVNGVEYRLHSGVVFLFNRTDQVVARGDPEQGKVGNFATHFIPDSLSEPELEMLSRRLSGRSFRDCLWLMPALRDLSRDFSFGGIPDDPRLGTRLRLIFGLLDNEPDRSRFNEGDREVGEVVERIRRNPASTYSVEEMARSCGLSVSRFSRRFRDLVGLPPNQFMVQERLRTAEMLLLGGNESIEHIAERLGYRDVYFFSRQFRRHRGVSPSRFRRGFNA</sequence>
<comment type="caution">
    <text evidence="5">The sequence shown here is derived from an EMBL/GenBank/DDBJ whole genome shotgun (WGS) entry which is preliminary data.</text>
</comment>
<dbReference type="GO" id="GO:0043565">
    <property type="term" value="F:sequence-specific DNA binding"/>
    <property type="evidence" value="ECO:0007669"/>
    <property type="project" value="InterPro"/>
</dbReference>
<evidence type="ECO:0000313" key="6">
    <source>
        <dbReference type="Proteomes" id="UP000525652"/>
    </source>
</evidence>
<protein>
    <submittedName>
        <fullName evidence="5">Helix-turn-helix transcriptional regulator</fullName>
    </submittedName>
</protein>
<dbReference type="PANTHER" id="PTHR46796:SF13">
    <property type="entry name" value="HTH-TYPE TRANSCRIPTIONAL ACTIVATOR RHAS"/>
    <property type="match status" value="1"/>
</dbReference>
<evidence type="ECO:0000256" key="1">
    <source>
        <dbReference type="ARBA" id="ARBA00023015"/>
    </source>
</evidence>
<name>A0A7X1E5K5_9BACT</name>
<keyword evidence="3" id="KW-0804">Transcription</keyword>
<dbReference type="AlphaFoldDB" id="A0A7X1E5K5"/>
<dbReference type="InterPro" id="IPR020449">
    <property type="entry name" value="Tscrpt_reg_AraC-type_HTH"/>
</dbReference>
<dbReference type="PANTHER" id="PTHR46796">
    <property type="entry name" value="HTH-TYPE TRANSCRIPTIONAL ACTIVATOR RHAS-RELATED"/>
    <property type="match status" value="1"/>
</dbReference>
<dbReference type="InterPro" id="IPR009057">
    <property type="entry name" value="Homeodomain-like_sf"/>
</dbReference>
<evidence type="ECO:0000256" key="3">
    <source>
        <dbReference type="ARBA" id="ARBA00023163"/>
    </source>
</evidence>
<keyword evidence="1" id="KW-0805">Transcription regulation</keyword>
<evidence type="ECO:0000259" key="4">
    <source>
        <dbReference type="PROSITE" id="PS01124"/>
    </source>
</evidence>
<dbReference type="InterPro" id="IPR050204">
    <property type="entry name" value="AraC_XylS_family_regulators"/>
</dbReference>
<feature type="domain" description="HTH araC/xylS-type" evidence="4">
    <location>
        <begin position="184"/>
        <end position="282"/>
    </location>
</feature>
<dbReference type="InterPro" id="IPR018060">
    <property type="entry name" value="HTH_AraC"/>
</dbReference>
<evidence type="ECO:0000256" key="2">
    <source>
        <dbReference type="ARBA" id="ARBA00023125"/>
    </source>
</evidence>
<dbReference type="Proteomes" id="UP000525652">
    <property type="component" value="Unassembled WGS sequence"/>
</dbReference>
<dbReference type="PROSITE" id="PS01124">
    <property type="entry name" value="HTH_ARAC_FAMILY_2"/>
    <property type="match status" value="1"/>
</dbReference>
<keyword evidence="2" id="KW-0238">DNA-binding</keyword>
<dbReference type="SUPFAM" id="SSF46689">
    <property type="entry name" value="Homeodomain-like"/>
    <property type="match status" value="2"/>
</dbReference>
<keyword evidence="6" id="KW-1185">Reference proteome</keyword>
<dbReference type="RefSeq" id="WP_185693778.1">
    <property type="nucleotide sequence ID" value="NZ_JACHVA010000118.1"/>
</dbReference>
<gene>
    <name evidence="5" type="ORF">H5P30_15245</name>
</gene>
<evidence type="ECO:0000313" key="5">
    <source>
        <dbReference type="EMBL" id="MBC2603138.1"/>
    </source>
</evidence>
<proteinExistence type="predicted"/>
<accession>A0A7X1E5K5</accession>
<dbReference type="Pfam" id="PF12833">
    <property type="entry name" value="HTH_18"/>
    <property type="match status" value="1"/>
</dbReference>